<dbReference type="AlphaFoldDB" id="A0A8H7NAA4"/>
<reference evidence="2" key="1">
    <citation type="submission" date="2020-10" db="EMBL/GenBank/DDBJ databases">
        <title>High-Quality Genome Resource of Clonostachys rosea strain S41 by Oxford Nanopore Long-Read Sequencing.</title>
        <authorList>
            <person name="Wang H."/>
        </authorList>
    </citation>
    <scope>NUCLEOTIDE SEQUENCE</scope>
    <source>
        <strain evidence="2">S41</strain>
    </source>
</reference>
<sequence>MSEATKTNFIAEDNVAQLEIVIAQSEHTIKLLKEQRLILQHMSEALTIISTDPNRHHKCRRIRPMAKFLYQKEDDAEIKRRQLTLRGLDSSSMALCLFSLQATQIRNLDKASFDALITGLPKFLEAQPDRHNLIITKIGDYTKDAITEFEHGFSISHFEPPSNNITAKTEDRPGKRRRKAPTRRPNPGRPEPSRIPSPISMSSTLAPMVESVLPTQPNQIHGERVNRAELDSQSENLFPTPWQDSNMASSEGECRINDAYCQPGWFTRGLAGNIPVLEVDDVSEQTLNQPPSFLQTWSPSHWDRLCYSSLGNDSPISESV</sequence>
<organism evidence="2 3">
    <name type="scientific">Bionectria ochroleuca</name>
    <name type="common">Gliocladium roseum</name>
    <dbReference type="NCBI Taxonomy" id="29856"/>
    <lineage>
        <taxon>Eukaryota</taxon>
        <taxon>Fungi</taxon>
        <taxon>Dikarya</taxon>
        <taxon>Ascomycota</taxon>
        <taxon>Pezizomycotina</taxon>
        <taxon>Sordariomycetes</taxon>
        <taxon>Hypocreomycetidae</taxon>
        <taxon>Hypocreales</taxon>
        <taxon>Bionectriaceae</taxon>
        <taxon>Clonostachys</taxon>
    </lineage>
</organism>
<proteinExistence type="predicted"/>
<feature type="region of interest" description="Disordered" evidence="1">
    <location>
        <begin position="157"/>
        <end position="201"/>
    </location>
</feature>
<dbReference type="EMBL" id="JADCTT010000005">
    <property type="protein sequence ID" value="KAF9752084.1"/>
    <property type="molecule type" value="Genomic_DNA"/>
</dbReference>
<evidence type="ECO:0000313" key="2">
    <source>
        <dbReference type="EMBL" id="KAF9752084.1"/>
    </source>
</evidence>
<gene>
    <name evidence="2" type="ORF">IM811_013878</name>
</gene>
<name>A0A8H7NAA4_BIOOC</name>
<evidence type="ECO:0000256" key="1">
    <source>
        <dbReference type="SAM" id="MobiDB-lite"/>
    </source>
</evidence>
<evidence type="ECO:0000313" key="3">
    <source>
        <dbReference type="Proteomes" id="UP000616885"/>
    </source>
</evidence>
<accession>A0A8H7NAA4</accession>
<comment type="caution">
    <text evidence="2">The sequence shown here is derived from an EMBL/GenBank/DDBJ whole genome shotgun (WGS) entry which is preliminary data.</text>
</comment>
<dbReference type="Proteomes" id="UP000616885">
    <property type="component" value="Unassembled WGS sequence"/>
</dbReference>
<protein>
    <submittedName>
        <fullName evidence="2">Uncharacterized protein</fullName>
    </submittedName>
</protein>